<dbReference type="Proteomes" id="UP000004986">
    <property type="component" value="Unassembled WGS sequence"/>
</dbReference>
<accession>F3GSD1</accession>
<proteinExistence type="predicted"/>
<gene>
    <name evidence="1" type="ORF">PSYPI_49262</name>
</gene>
<dbReference type="AlphaFoldDB" id="F3GSD1"/>
<organism evidence="1 2">
    <name type="scientific">Pseudomonas syringae pv. pisi str. 1704B</name>
    <dbReference type="NCBI Taxonomy" id="629263"/>
    <lineage>
        <taxon>Bacteria</taxon>
        <taxon>Pseudomonadati</taxon>
        <taxon>Pseudomonadota</taxon>
        <taxon>Gammaproteobacteria</taxon>
        <taxon>Pseudomonadales</taxon>
        <taxon>Pseudomonadaceae</taxon>
        <taxon>Pseudomonas</taxon>
        <taxon>Pseudomonas syringae</taxon>
    </lineage>
</organism>
<feature type="non-terminal residue" evidence="1">
    <location>
        <position position="33"/>
    </location>
</feature>
<dbReference type="HOGENOM" id="CLU_3386548_0_0_6"/>
<evidence type="ECO:0000313" key="1">
    <source>
        <dbReference type="EMBL" id="EGH49984.1"/>
    </source>
</evidence>
<keyword evidence="2" id="KW-1185">Reference proteome</keyword>
<comment type="caution">
    <text evidence="1">The sequence shown here is derived from an EMBL/GenBank/DDBJ whole genome shotgun (WGS) entry which is preliminary data.</text>
</comment>
<evidence type="ECO:0000313" key="2">
    <source>
        <dbReference type="Proteomes" id="UP000004986"/>
    </source>
</evidence>
<protein>
    <submittedName>
        <fullName evidence="1">Uncharacterized protein</fullName>
    </submittedName>
</protein>
<name>F3GSD1_PSESJ</name>
<dbReference type="EMBL" id="AEAI01004988">
    <property type="protein sequence ID" value="EGH49984.1"/>
    <property type="molecule type" value="Genomic_DNA"/>
</dbReference>
<sequence>MQAGIEGQIKPVLNIEGNTKGHWDAGRISQMLQ</sequence>
<reference evidence="1 2" key="1">
    <citation type="journal article" date="2011" name="PLoS Pathog.">
        <title>Dynamic evolution of pathogenicity revealed by sequencing and comparative genomics of 19 Pseudomonas syringae isolates.</title>
        <authorList>
            <person name="Baltrus D.A."/>
            <person name="Nishimura M.T."/>
            <person name="Romanchuk A."/>
            <person name="Chang J.H."/>
            <person name="Mukhtar M.S."/>
            <person name="Cherkis K."/>
            <person name="Roach J."/>
            <person name="Grant S.R."/>
            <person name="Jones C.D."/>
            <person name="Dangl J.L."/>
        </authorList>
    </citation>
    <scope>NUCLEOTIDE SEQUENCE [LARGE SCALE GENOMIC DNA]</scope>
    <source>
        <strain evidence="1 2">1704B</strain>
    </source>
</reference>